<comment type="caution">
    <text evidence="2">The sequence shown here is derived from an EMBL/GenBank/DDBJ whole genome shotgun (WGS) entry which is preliminary data.</text>
</comment>
<feature type="transmembrane region" description="Helical" evidence="1">
    <location>
        <begin position="93"/>
        <end position="110"/>
    </location>
</feature>
<accession>A0ABR7V9U4</accession>
<keyword evidence="1" id="KW-1133">Transmembrane helix</keyword>
<keyword evidence="3" id="KW-1185">Reference proteome</keyword>
<evidence type="ECO:0000256" key="1">
    <source>
        <dbReference type="SAM" id="Phobius"/>
    </source>
</evidence>
<gene>
    <name evidence="2" type="ORF">HPE63_07110</name>
</gene>
<protein>
    <submittedName>
        <fullName evidence="2">Uncharacterized protein</fullName>
    </submittedName>
</protein>
<feature type="transmembrane region" description="Helical" evidence="1">
    <location>
        <begin position="122"/>
        <end position="141"/>
    </location>
</feature>
<feature type="transmembrane region" description="Helical" evidence="1">
    <location>
        <begin position="69"/>
        <end position="87"/>
    </location>
</feature>
<evidence type="ECO:0000313" key="2">
    <source>
        <dbReference type="EMBL" id="MBD0850433.1"/>
    </source>
</evidence>
<reference evidence="2 3" key="1">
    <citation type="submission" date="2020-05" db="EMBL/GenBank/DDBJ databases">
        <title>The draft genome sequence of Maribacter arenosus CAU 1321.</title>
        <authorList>
            <person name="Mu L."/>
        </authorList>
    </citation>
    <scope>NUCLEOTIDE SEQUENCE [LARGE SCALE GENOMIC DNA]</scope>
    <source>
        <strain evidence="2 3">CAU 1321</strain>
    </source>
</reference>
<dbReference type="EMBL" id="JABTCG010000002">
    <property type="protein sequence ID" value="MBD0850433.1"/>
    <property type="molecule type" value="Genomic_DNA"/>
</dbReference>
<keyword evidence="1" id="KW-0472">Membrane</keyword>
<feature type="transmembrane region" description="Helical" evidence="1">
    <location>
        <begin position="177"/>
        <end position="197"/>
    </location>
</feature>
<name>A0ABR7V9U4_9FLAO</name>
<keyword evidence="1" id="KW-0812">Transmembrane</keyword>
<evidence type="ECO:0000313" key="3">
    <source>
        <dbReference type="Proteomes" id="UP000598350"/>
    </source>
</evidence>
<feature type="transmembrane region" description="Helical" evidence="1">
    <location>
        <begin position="12"/>
        <end position="30"/>
    </location>
</feature>
<feature type="transmembrane region" description="Helical" evidence="1">
    <location>
        <begin position="42"/>
        <end position="62"/>
    </location>
</feature>
<dbReference type="RefSeq" id="WP_188313561.1">
    <property type="nucleotide sequence ID" value="NZ_JABTCG010000002.1"/>
</dbReference>
<sequence length="211" mass="24157">MMNIIERYNRQFEYAGLLMTLIIAFQFYRLWHNPIIGDTPKIITMGILVIFEFIMIHSGVLMSTMPKKISLYGLLPFYGLFALAFSAAAQDPIVLLIYLLVVFNRMRFAFSDVPKVLKQQTILKSILAALAYFVLIFPFIFGSEHVPKWGMTMDTLQEIGYPGDSDAVRLFNEMPHVVIAFGFTYYCLLAIIEVLALNPRFGAPFIKHPQK</sequence>
<dbReference type="Proteomes" id="UP000598350">
    <property type="component" value="Unassembled WGS sequence"/>
</dbReference>
<proteinExistence type="predicted"/>
<organism evidence="2 3">
    <name type="scientific">Maribacter arenosus</name>
    <dbReference type="NCBI Taxonomy" id="1854708"/>
    <lineage>
        <taxon>Bacteria</taxon>
        <taxon>Pseudomonadati</taxon>
        <taxon>Bacteroidota</taxon>
        <taxon>Flavobacteriia</taxon>
        <taxon>Flavobacteriales</taxon>
        <taxon>Flavobacteriaceae</taxon>
        <taxon>Maribacter</taxon>
    </lineage>
</organism>